<reference evidence="13" key="1">
    <citation type="submission" date="2022-08" db="UniProtKB">
        <authorList>
            <consortium name="EnsemblMetazoa"/>
        </authorList>
    </citation>
    <scope>IDENTIFICATION</scope>
    <source>
        <strain evidence="13">EBRO</strain>
    </source>
</reference>
<keyword evidence="5" id="KW-0863">Zinc-finger</keyword>
<feature type="domain" description="C2H2-type" evidence="12">
    <location>
        <begin position="491"/>
        <end position="518"/>
    </location>
</feature>
<dbReference type="PROSITE" id="PS50157">
    <property type="entry name" value="ZINC_FINGER_C2H2_2"/>
    <property type="match status" value="17"/>
</dbReference>
<dbReference type="SUPFAM" id="SSF57667">
    <property type="entry name" value="beta-beta-alpha zinc fingers"/>
    <property type="match status" value="10"/>
</dbReference>
<dbReference type="FunFam" id="3.30.160.60:FF:001506">
    <property type="entry name" value="Zinc finger protein"/>
    <property type="match status" value="2"/>
</dbReference>
<feature type="domain" description="C2H2-type" evidence="12">
    <location>
        <begin position="681"/>
        <end position="708"/>
    </location>
</feature>
<dbReference type="SMART" id="SM00451">
    <property type="entry name" value="ZnF_U1"/>
    <property type="match status" value="2"/>
</dbReference>
<dbReference type="InterPro" id="IPR036236">
    <property type="entry name" value="Znf_C2H2_sf"/>
</dbReference>
<evidence type="ECO:0000259" key="12">
    <source>
        <dbReference type="PROSITE" id="PS50157"/>
    </source>
</evidence>
<feature type="domain" description="C2H2-type" evidence="12">
    <location>
        <begin position="601"/>
        <end position="628"/>
    </location>
</feature>
<name>A0A182J326_ANOAO</name>
<feature type="compositionally biased region" description="Low complexity" evidence="11">
    <location>
        <begin position="770"/>
        <end position="788"/>
    </location>
</feature>
<evidence type="ECO:0000256" key="2">
    <source>
        <dbReference type="ARBA" id="ARBA00006991"/>
    </source>
</evidence>
<evidence type="ECO:0000256" key="3">
    <source>
        <dbReference type="ARBA" id="ARBA00022723"/>
    </source>
</evidence>
<feature type="domain" description="C2H2-type" evidence="12">
    <location>
        <begin position="266"/>
        <end position="293"/>
    </location>
</feature>
<dbReference type="AlphaFoldDB" id="A0A182J326"/>
<feature type="domain" description="C2H2-type" evidence="12">
    <location>
        <begin position="294"/>
        <end position="321"/>
    </location>
</feature>
<feature type="domain" description="C2H2-type" evidence="12">
    <location>
        <begin position="442"/>
        <end position="469"/>
    </location>
</feature>
<keyword evidence="9" id="KW-0804">Transcription</keyword>
<keyword evidence="10" id="KW-0539">Nucleus</keyword>
<dbReference type="VEuPathDB" id="VectorBase:AATE010441"/>
<dbReference type="STRING" id="41427.A0A182J326"/>
<dbReference type="PANTHER" id="PTHR24394">
    <property type="entry name" value="ZINC FINGER PROTEIN"/>
    <property type="match status" value="1"/>
</dbReference>
<keyword evidence="6" id="KW-0862">Zinc</keyword>
<evidence type="ECO:0000256" key="11">
    <source>
        <dbReference type="SAM" id="MobiDB-lite"/>
    </source>
</evidence>
<protein>
    <recommendedName>
        <fullName evidence="12">C2H2-type domain-containing protein</fullName>
    </recommendedName>
</protein>
<evidence type="ECO:0000256" key="10">
    <source>
        <dbReference type="ARBA" id="ARBA00023242"/>
    </source>
</evidence>
<feature type="region of interest" description="Disordered" evidence="11">
    <location>
        <begin position="766"/>
        <end position="788"/>
    </location>
</feature>
<dbReference type="InterPro" id="IPR013087">
    <property type="entry name" value="Znf_C2H2_type"/>
</dbReference>
<dbReference type="InterPro" id="IPR011017">
    <property type="entry name" value="TRASH_dom"/>
</dbReference>
<keyword evidence="4" id="KW-0677">Repeat</keyword>
<dbReference type="Pfam" id="PF13912">
    <property type="entry name" value="zf-C2H2_6"/>
    <property type="match status" value="4"/>
</dbReference>
<feature type="domain" description="C2H2-type" evidence="12">
    <location>
        <begin position="322"/>
        <end position="349"/>
    </location>
</feature>
<dbReference type="PANTHER" id="PTHR24394:SF48">
    <property type="entry name" value="ZINC FINGER PROTEIN 771"/>
    <property type="match status" value="1"/>
</dbReference>
<keyword evidence="7" id="KW-0805">Transcription regulation</keyword>
<sequence>LRSNGCSYLLTCLKMENYEDLSAPAADDGEYLEYEESYEEIEEIVQEEVIGTTEMDDDPGAVYYCTPCGVEFYSVLEHLQLYHCDGPIVLDMVDTTRIEPKPGSLEPVAYRLEELIEEDLLPESPSVEQHEDEFFDTSDPETVLDPVDQRTCLVCRTVFVSKQSLKMHMRMHTRDKRSVCTQMNHPRDRIRCAECGEIFSKEQSREHAEYHRRKKNHLCLVCNKRFASNEVLLMHMQNHTSADTAEGNPRKESCLKRPKPVGKLPYPCQYCGKEFYRPYEKVEHERIHTGEKPFSCQICEKSFRVTYSLTLHMRTHLDSRPYTCELCQKSFSSNSVYTHHLHTHSNERKYECSFCGKTFKTLVHLTGHRKSHTRPFTCFVCSRPFSTLYGLRKHMQLHQQIDKLALACQICGATYGRRSALRDHHEEQHRQHAEYHRRKKNHLCLVCNKRFASNEVLLMHMQNHTCADTAEVNPRKESCLKRPKPVGKLPYPCQYCGKEFYRPYEKVEHERIHTGEKPFSCQICEKSFRVTYSLTLHMRTHLDSRPYTCELCQKSFSSNSVYTHHLHTHSNERKYECSFCGKTFKTLVHLTGHRKSHTRPFTCFVCSRPFSTLYGLRNHMQLHQQIDKLALACQICGATKAEKNIPNPKRTNGCTYVTRMAYPERELLEQHLIGHNLERRFICDICNAALKRKDHLTRHKQSHNPERPFACTICLKAFKRKEQLTLHFVIHSGEKRHICQECGKGFYRKDHLRKHTRSHIARRLKAELSQQQGGTAADGATGDTNKSK</sequence>
<feature type="domain" description="C2H2-type" evidence="12">
    <location>
        <begin position="519"/>
        <end position="546"/>
    </location>
</feature>
<dbReference type="SMART" id="SM00746">
    <property type="entry name" value="TRASH"/>
    <property type="match status" value="6"/>
</dbReference>
<accession>A0A182J326</accession>
<feature type="domain" description="C2H2-type" evidence="12">
    <location>
        <begin position="406"/>
        <end position="434"/>
    </location>
</feature>
<feature type="domain" description="C2H2-type" evidence="12">
    <location>
        <begin position="150"/>
        <end position="177"/>
    </location>
</feature>
<keyword evidence="8" id="KW-0238">DNA-binding</keyword>
<dbReference type="GO" id="GO:0005634">
    <property type="term" value="C:nucleus"/>
    <property type="evidence" value="ECO:0007669"/>
    <property type="project" value="UniProtKB-SubCell"/>
</dbReference>
<dbReference type="Pfam" id="PF00096">
    <property type="entry name" value="zf-C2H2"/>
    <property type="match status" value="10"/>
</dbReference>
<evidence type="ECO:0000256" key="5">
    <source>
        <dbReference type="ARBA" id="ARBA00022771"/>
    </source>
</evidence>
<comment type="similarity">
    <text evidence="2">Belongs to the krueppel C2H2-type zinc-finger protein family.</text>
</comment>
<evidence type="ECO:0000256" key="9">
    <source>
        <dbReference type="ARBA" id="ARBA00023163"/>
    </source>
</evidence>
<organism evidence="13">
    <name type="scientific">Anopheles atroparvus</name>
    <name type="common">European mosquito</name>
    <dbReference type="NCBI Taxonomy" id="41427"/>
    <lineage>
        <taxon>Eukaryota</taxon>
        <taxon>Metazoa</taxon>
        <taxon>Ecdysozoa</taxon>
        <taxon>Arthropoda</taxon>
        <taxon>Hexapoda</taxon>
        <taxon>Insecta</taxon>
        <taxon>Pterygota</taxon>
        <taxon>Neoptera</taxon>
        <taxon>Endopterygota</taxon>
        <taxon>Diptera</taxon>
        <taxon>Nematocera</taxon>
        <taxon>Culicoidea</taxon>
        <taxon>Culicidae</taxon>
        <taxon>Anophelinae</taxon>
        <taxon>Anopheles</taxon>
    </lineage>
</organism>
<proteinExistence type="inferred from homology"/>
<dbReference type="EnsemblMetazoa" id="AATE010441-RA">
    <property type="protein sequence ID" value="AATE010441-PA.1"/>
    <property type="gene ID" value="AATE010441"/>
</dbReference>
<dbReference type="GO" id="GO:0003677">
    <property type="term" value="F:DNA binding"/>
    <property type="evidence" value="ECO:0007669"/>
    <property type="project" value="UniProtKB-KW"/>
</dbReference>
<evidence type="ECO:0000256" key="4">
    <source>
        <dbReference type="ARBA" id="ARBA00022737"/>
    </source>
</evidence>
<dbReference type="SMART" id="SM00355">
    <property type="entry name" value="ZnF_C2H2"/>
    <property type="match status" value="19"/>
</dbReference>
<feature type="domain" description="C2H2-type" evidence="12">
    <location>
        <begin position="350"/>
        <end position="377"/>
    </location>
</feature>
<evidence type="ECO:0000256" key="7">
    <source>
        <dbReference type="ARBA" id="ARBA00023015"/>
    </source>
</evidence>
<feature type="domain" description="C2H2-type" evidence="12">
    <location>
        <begin position="547"/>
        <end position="574"/>
    </location>
</feature>
<dbReference type="FunFam" id="3.30.160.60:FF:001269">
    <property type="entry name" value="Zinc finger protein"/>
    <property type="match status" value="1"/>
</dbReference>
<dbReference type="PROSITE" id="PS00028">
    <property type="entry name" value="ZINC_FINGER_C2H2_1"/>
    <property type="match status" value="17"/>
</dbReference>
<evidence type="ECO:0000256" key="8">
    <source>
        <dbReference type="ARBA" id="ARBA00023125"/>
    </source>
</evidence>
<feature type="domain" description="C2H2-type" evidence="12">
    <location>
        <begin position="376"/>
        <end position="403"/>
    </location>
</feature>
<feature type="domain" description="C2H2-type" evidence="12">
    <location>
        <begin position="709"/>
        <end position="736"/>
    </location>
</feature>
<dbReference type="Gene3D" id="3.30.160.60">
    <property type="entry name" value="Classic Zinc Finger"/>
    <property type="match status" value="15"/>
</dbReference>
<keyword evidence="3" id="KW-0479">Metal-binding</keyword>
<dbReference type="FunFam" id="3.30.160.60:FF:000843">
    <property type="entry name" value="Potential zinc finger protein"/>
    <property type="match status" value="1"/>
</dbReference>
<feature type="domain" description="C2H2-type" evidence="12">
    <location>
        <begin position="575"/>
        <end position="602"/>
    </location>
</feature>
<feature type="domain" description="C2H2-type" evidence="12">
    <location>
        <begin position="737"/>
        <end position="764"/>
    </location>
</feature>
<comment type="subcellular location">
    <subcellularLocation>
        <location evidence="1">Nucleus</location>
    </subcellularLocation>
</comment>
<dbReference type="InterPro" id="IPR003604">
    <property type="entry name" value="Matrin/U1-like-C_Znf_C2H2"/>
</dbReference>
<dbReference type="GO" id="GO:0008270">
    <property type="term" value="F:zinc ion binding"/>
    <property type="evidence" value="ECO:0007669"/>
    <property type="project" value="UniProtKB-KW"/>
</dbReference>
<evidence type="ECO:0000256" key="1">
    <source>
        <dbReference type="ARBA" id="ARBA00004123"/>
    </source>
</evidence>
<dbReference type="GO" id="GO:0000981">
    <property type="term" value="F:DNA-binding transcription factor activity, RNA polymerase II-specific"/>
    <property type="evidence" value="ECO:0007669"/>
    <property type="project" value="TreeGrafter"/>
</dbReference>
<feature type="domain" description="C2H2-type" evidence="12">
    <location>
        <begin position="217"/>
        <end position="244"/>
    </location>
</feature>
<evidence type="ECO:0000256" key="6">
    <source>
        <dbReference type="ARBA" id="ARBA00022833"/>
    </source>
</evidence>
<evidence type="ECO:0000313" key="13">
    <source>
        <dbReference type="EnsemblMetazoa" id="AATE010441-PA.1"/>
    </source>
</evidence>